<proteinExistence type="predicted"/>
<gene>
    <name evidence="3" type="ORF">HFQ381_LOCUS27665</name>
    <name evidence="1" type="ORF">TIS948_LOCUS20525</name>
    <name evidence="2" type="ORF">UJA718_LOCUS4859</name>
</gene>
<organism evidence="2 4">
    <name type="scientific">Rotaria socialis</name>
    <dbReference type="NCBI Taxonomy" id="392032"/>
    <lineage>
        <taxon>Eukaryota</taxon>
        <taxon>Metazoa</taxon>
        <taxon>Spiralia</taxon>
        <taxon>Gnathifera</taxon>
        <taxon>Rotifera</taxon>
        <taxon>Eurotatoria</taxon>
        <taxon>Bdelloidea</taxon>
        <taxon>Philodinida</taxon>
        <taxon>Philodinidae</taxon>
        <taxon>Rotaria</taxon>
    </lineage>
</organism>
<dbReference type="EMBL" id="CAJOBO010003650">
    <property type="protein sequence ID" value="CAF4499519.1"/>
    <property type="molecule type" value="Genomic_DNA"/>
</dbReference>
<sequence length="206" mass="23874">MGSLFTITLVNIFMWKLEKQLVERQQMTNEIYGRYIDDIFMTSNESFTSLNHMLGEANSRHPNIKLVRQMPFLDVLVENQNGLLTTSVYHKAAAEPYIVPFSSDHPRHIFCFYIMGMFLVCEDNNSVKTLSLHPDRYSSRYIDKHIREFFSKYLPFTSHSLVSIIDDENSDNANRSHLLQKSTGLEQQMLSRIASIESAKHPMTTS</sequence>
<comment type="caution">
    <text evidence="2">The sequence shown here is derived from an EMBL/GenBank/DDBJ whole genome shotgun (WGS) entry which is preliminary data.</text>
</comment>
<name>A0A819ZQT1_9BILA</name>
<dbReference type="OrthoDB" id="10047121at2759"/>
<evidence type="ECO:0000313" key="1">
    <source>
        <dbReference type="EMBL" id="CAF3324318.1"/>
    </source>
</evidence>
<dbReference type="PANTHER" id="PTHR21301">
    <property type="entry name" value="REVERSE TRANSCRIPTASE"/>
    <property type="match status" value="1"/>
</dbReference>
<protein>
    <recommendedName>
        <fullName evidence="5">Reverse transcriptase domain-containing protein</fullName>
    </recommendedName>
</protein>
<evidence type="ECO:0000313" key="2">
    <source>
        <dbReference type="EMBL" id="CAF4173641.1"/>
    </source>
</evidence>
<accession>A0A819ZQT1</accession>
<dbReference type="EMBL" id="CAJNXB010003559">
    <property type="protein sequence ID" value="CAF3324318.1"/>
    <property type="molecule type" value="Genomic_DNA"/>
</dbReference>
<keyword evidence="4" id="KW-1185">Reference proteome</keyword>
<reference evidence="2" key="1">
    <citation type="submission" date="2021-02" db="EMBL/GenBank/DDBJ databases">
        <authorList>
            <person name="Nowell W R."/>
        </authorList>
    </citation>
    <scope>NUCLEOTIDE SEQUENCE</scope>
</reference>
<dbReference type="EMBL" id="CAJOBP010000404">
    <property type="protein sequence ID" value="CAF4173641.1"/>
    <property type="molecule type" value="Genomic_DNA"/>
</dbReference>
<evidence type="ECO:0000313" key="3">
    <source>
        <dbReference type="EMBL" id="CAF4499519.1"/>
    </source>
</evidence>
<dbReference type="Proteomes" id="UP000663873">
    <property type="component" value="Unassembled WGS sequence"/>
</dbReference>
<evidence type="ECO:0008006" key="5">
    <source>
        <dbReference type="Google" id="ProtNLM"/>
    </source>
</evidence>
<dbReference type="PANTHER" id="PTHR21301:SF10">
    <property type="entry name" value="REVERSE TRANSCRIPTASE DOMAIN-CONTAINING PROTEIN"/>
    <property type="match status" value="1"/>
</dbReference>
<dbReference type="AlphaFoldDB" id="A0A819ZQT1"/>
<evidence type="ECO:0000313" key="4">
    <source>
        <dbReference type="Proteomes" id="UP000663873"/>
    </source>
</evidence>
<dbReference type="Proteomes" id="UP000663851">
    <property type="component" value="Unassembled WGS sequence"/>
</dbReference>
<dbReference type="Proteomes" id="UP000663825">
    <property type="component" value="Unassembled WGS sequence"/>
</dbReference>